<reference evidence="2" key="1">
    <citation type="journal article" date="2019" name="Int. J. Syst. Evol. Microbiol.">
        <title>The Global Catalogue of Microorganisms (GCM) 10K type strain sequencing project: providing services to taxonomists for standard genome sequencing and annotation.</title>
        <authorList>
            <consortium name="The Broad Institute Genomics Platform"/>
            <consortium name="The Broad Institute Genome Sequencing Center for Infectious Disease"/>
            <person name="Wu L."/>
            <person name="Ma J."/>
        </authorList>
    </citation>
    <scope>NUCLEOTIDE SEQUENCE [LARGE SCALE GENOMIC DNA]</scope>
    <source>
        <strain evidence="2">JCM 3399</strain>
    </source>
</reference>
<protein>
    <submittedName>
        <fullName evidence="1">Uncharacterized protein</fullName>
    </submittedName>
</protein>
<dbReference type="EMBL" id="BMRP01000010">
    <property type="protein sequence ID" value="GGU65388.1"/>
    <property type="molecule type" value="Genomic_DNA"/>
</dbReference>
<proteinExistence type="predicted"/>
<dbReference type="Proteomes" id="UP000654471">
    <property type="component" value="Unassembled WGS sequence"/>
</dbReference>
<comment type="caution">
    <text evidence="1">The sequence shown here is derived from an EMBL/GenBank/DDBJ whole genome shotgun (WGS) entry which is preliminary data.</text>
</comment>
<accession>A0ABQ2V232</accession>
<organism evidence="1 2">
    <name type="scientific">Streptomyces albospinus</name>
    <dbReference type="NCBI Taxonomy" id="285515"/>
    <lineage>
        <taxon>Bacteria</taxon>
        <taxon>Bacillati</taxon>
        <taxon>Actinomycetota</taxon>
        <taxon>Actinomycetes</taxon>
        <taxon>Kitasatosporales</taxon>
        <taxon>Streptomycetaceae</taxon>
        <taxon>Streptomyces</taxon>
    </lineage>
</organism>
<evidence type="ECO:0000313" key="2">
    <source>
        <dbReference type="Proteomes" id="UP000654471"/>
    </source>
</evidence>
<name>A0ABQ2V232_9ACTN</name>
<gene>
    <name evidence="1" type="ORF">GCM10010211_33140</name>
</gene>
<evidence type="ECO:0000313" key="1">
    <source>
        <dbReference type="EMBL" id="GGU65388.1"/>
    </source>
</evidence>
<keyword evidence="2" id="KW-1185">Reference proteome</keyword>
<sequence>MGSMGKVGRVGMLRALRALRVLRALVKVAVEVGRVAGEAVDYEAGGAVRGCARCW</sequence>